<evidence type="ECO:0000313" key="5">
    <source>
        <dbReference type="Proteomes" id="UP001060104"/>
    </source>
</evidence>
<dbReference type="EMBL" id="CP103141">
    <property type="protein sequence ID" value="UVQ74329.1"/>
    <property type="molecule type" value="Genomic_DNA"/>
</dbReference>
<dbReference type="RefSeq" id="WP_010539021.1">
    <property type="nucleotide sequence ID" value="NZ_CABMFH010000007.1"/>
</dbReference>
<dbReference type="GeneID" id="69591570"/>
<dbReference type="EMBL" id="JANUTS010000001">
    <property type="protein sequence ID" value="MCS2794650.1"/>
    <property type="molecule type" value="Genomic_DNA"/>
</dbReference>
<protein>
    <submittedName>
        <fullName evidence="1">Uncharacterized membrane protein (Homolog of Drosophila rhomboid)</fullName>
    </submittedName>
</protein>
<dbReference type="Proteomes" id="UP001060104">
    <property type="component" value="Chromosome"/>
</dbReference>
<gene>
    <name evidence="1" type="ORF">ERS852461_03818</name>
    <name evidence="2" type="ORF">NXW97_22090</name>
    <name evidence="3" type="ORF">NXY30_25785</name>
</gene>
<dbReference type="AlphaFoldDB" id="A0A174SIJ6"/>
<keyword evidence="5" id="KW-1185">Reference proteome</keyword>
<dbReference type="EMBL" id="CZAE01000021">
    <property type="protein sequence ID" value="CUP95285.1"/>
    <property type="molecule type" value="Genomic_DNA"/>
</dbReference>
<reference evidence="2" key="2">
    <citation type="submission" date="2022-08" db="EMBL/GenBank/DDBJ databases">
        <title>Genome Sequencing of Bacteroides fragilis Group Isolates with Nanopore Technology.</title>
        <authorList>
            <person name="Tisza M.J."/>
            <person name="Smith D."/>
            <person name="Dekker J.P."/>
        </authorList>
    </citation>
    <scope>NUCLEOTIDE SEQUENCE</scope>
    <source>
        <strain evidence="2">BFG-351</strain>
        <strain evidence="3">BFG-527</strain>
    </source>
</reference>
<evidence type="ECO:0000313" key="4">
    <source>
        <dbReference type="Proteomes" id="UP000095606"/>
    </source>
</evidence>
<name>A0A174SIJ6_9BACE</name>
<organism evidence="1 4">
    <name type="scientific">Bacteroides faecis</name>
    <dbReference type="NCBI Taxonomy" id="674529"/>
    <lineage>
        <taxon>Bacteria</taxon>
        <taxon>Pseudomonadati</taxon>
        <taxon>Bacteroidota</taxon>
        <taxon>Bacteroidia</taxon>
        <taxon>Bacteroidales</taxon>
        <taxon>Bacteroidaceae</taxon>
        <taxon>Bacteroides</taxon>
    </lineage>
</organism>
<reference evidence="1 4" key="1">
    <citation type="submission" date="2015-09" db="EMBL/GenBank/DDBJ databases">
        <authorList>
            <consortium name="Pathogen Informatics"/>
        </authorList>
    </citation>
    <scope>NUCLEOTIDE SEQUENCE [LARGE SCALE GENOMIC DNA]</scope>
    <source>
        <strain evidence="1 4">2789STDY5834846</strain>
    </source>
</reference>
<evidence type="ECO:0000313" key="2">
    <source>
        <dbReference type="EMBL" id="MCS2794650.1"/>
    </source>
</evidence>
<evidence type="ECO:0000313" key="1">
    <source>
        <dbReference type="EMBL" id="CUP95285.1"/>
    </source>
</evidence>
<proteinExistence type="predicted"/>
<dbReference type="Proteomes" id="UP000095606">
    <property type="component" value="Unassembled WGS sequence"/>
</dbReference>
<dbReference type="Proteomes" id="UP001204548">
    <property type="component" value="Unassembled WGS sequence"/>
</dbReference>
<sequence>MTFRLRPLHEDKLHFADLSNTQILILALEASQKIKWNIEEITLREVRFYAPMGTQLDK</sequence>
<evidence type="ECO:0000313" key="3">
    <source>
        <dbReference type="EMBL" id="UVQ74329.1"/>
    </source>
</evidence>
<accession>A0A174SIJ6</accession>